<reference evidence="1" key="1">
    <citation type="submission" date="2023-03" db="EMBL/GenBank/DDBJ databases">
        <title>Actinoallomurus iriomotensis NBRC 103681.</title>
        <authorList>
            <person name="Ichikawa N."/>
            <person name="Sato H."/>
            <person name="Tonouchi N."/>
        </authorList>
    </citation>
    <scope>NUCLEOTIDE SEQUENCE</scope>
    <source>
        <strain evidence="1">NBRC 103681</strain>
    </source>
</reference>
<name>A0A9W6RM35_9ACTN</name>
<comment type="caution">
    <text evidence="1">The sequence shown here is derived from an EMBL/GenBank/DDBJ whole genome shotgun (WGS) entry which is preliminary data.</text>
</comment>
<organism evidence="1 2">
    <name type="scientific">Actinoallomurus iriomotensis</name>
    <dbReference type="NCBI Taxonomy" id="478107"/>
    <lineage>
        <taxon>Bacteria</taxon>
        <taxon>Bacillati</taxon>
        <taxon>Actinomycetota</taxon>
        <taxon>Actinomycetes</taxon>
        <taxon>Streptosporangiales</taxon>
        <taxon>Thermomonosporaceae</taxon>
        <taxon>Actinoallomurus</taxon>
    </lineage>
</organism>
<gene>
    <name evidence="1" type="ORF">Airi01_047940</name>
</gene>
<evidence type="ECO:0000313" key="2">
    <source>
        <dbReference type="Proteomes" id="UP001165135"/>
    </source>
</evidence>
<accession>A0A9W6RM35</accession>
<proteinExistence type="predicted"/>
<dbReference type="Proteomes" id="UP001165135">
    <property type="component" value="Unassembled WGS sequence"/>
</dbReference>
<dbReference type="AlphaFoldDB" id="A0A9W6RM35"/>
<dbReference type="EMBL" id="BSTJ01000006">
    <property type="protein sequence ID" value="GLY76527.1"/>
    <property type="molecule type" value="Genomic_DNA"/>
</dbReference>
<protein>
    <submittedName>
        <fullName evidence="1">Uncharacterized protein</fullName>
    </submittedName>
</protein>
<evidence type="ECO:0000313" key="1">
    <source>
        <dbReference type="EMBL" id="GLY76527.1"/>
    </source>
</evidence>
<sequence>MPAGRVHVFADPVDQAVPEFEDEAVVVGVVPLLAADPRRRFRATAPFTVDPEGILRAEAAARTVVERLVPWDVPATDRVVWRVGGPLAKPMRATMPYPRAEVLRRLFFQEWRSSPVTATDDQAGTYET</sequence>